<keyword evidence="7 10" id="KW-0594">Phospholipid biosynthesis</keyword>
<dbReference type="GO" id="GO:0005524">
    <property type="term" value="F:ATP binding"/>
    <property type="evidence" value="ECO:0007669"/>
    <property type="project" value="UniProtKB-KW"/>
</dbReference>
<evidence type="ECO:0000256" key="6">
    <source>
        <dbReference type="ARBA" id="ARBA00023098"/>
    </source>
</evidence>
<organism evidence="13 14">
    <name type="scientific">Suhomyces tanzawaensis NRRL Y-17324</name>
    <dbReference type="NCBI Taxonomy" id="984487"/>
    <lineage>
        <taxon>Eukaryota</taxon>
        <taxon>Fungi</taxon>
        <taxon>Dikarya</taxon>
        <taxon>Ascomycota</taxon>
        <taxon>Saccharomycotina</taxon>
        <taxon>Pichiomycetes</taxon>
        <taxon>Debaryomycetaceae</taxon>
        <taxon>Suhomyces</taxon>
    </lineage>
</organism>
<dbReference type="Gene3D" id="3.30.870.10">
    <property type="entry name" value="Endonuclease Chain A"/>
    <property type="match status" value="2"/>
</dbReference>
<evidence type="ECO:0000256" key="5">
    <source>
        <dbReference type="ARBA" id="ARBA00022737"/>
    </source>
</evidence>
<protein>
    <recommendedName>
        <fullName evidence="10">CDP-diacylglycerol--glycerol-3-phosphate 3-phosphatidyltransferase</fullName>
        <ecNumber evidence="10">2.7.8.5</ecNumber>
    </recommendedName>
</protein>
<dbReference type="AlphaFoldDB" id="A0A1E4SRB6"/>
<feature type="domain" description="PLD phosphodiesterase" evidence="12">
    <location>
        <begin position="174"/>
        <end position="200"/>
    </location>
</feature>
<dbReference type="InterPro" id="IPR016270">
    <property type="entry name" value="PGS1"/>
</dbReference>
<keyword evidence="5" id="KW-0677">Repeat</keyword>
<evidence type="ECO:0000256" key="11">
    <source>
        <dbReference type="SAM" id="MobiDB-lite"/>
    </source>
</evidence>
<accession>A0A1E4SRB6</accession>
<dbReference type="PANTHER" id="PTHR12586">
    <property type="entry name" value="CDP-DIACYLGLYCEROL--SERINE O-PHOSPHATIDYLTRANSFERASE"/>
    <property type="match status" value="1"/>
</dbReference>
<keyword evidence="10" id="KW-0067">ATP-binding</keyword>
<evidence type="ECO:0000313" key="13">
    <source>
        <dbReference type="EMBL" id="ODV82056.1"/>
    </source>
</evidence>
<evidence type="ECO:0000256" key="9">
    <source>
        <dbReference type="ARBA" id="ARBA00048586"/>
    </source>
</evidence>
<feature type="region of interest" description="Disordered" evidence="11">
    <location>
        <begin position="494"/>
        <end position="517"/>
    </location>
</feature>
<evidence type="ECO:0000256" key="2">
    <source>
        <dbReference type="ARBA" id="ARBA00010682"/>
    </source>
</evidence>
<dbReference type="InterPro" id="IPR001736">
    <property type="entry name" value="PLipase_D/transphosphatidylase"/>
</dbReference>
<dbReference type="RefSeq" id="XP_020067178.1">
    <property type="nucleotide sequence ID" value="XM_020211409.1"/>
</dbReference>
<dbReference type="SUPFAM" id="SSF56024">
    <property type="entry name" value="Phospholipase D/nuclease"/>
    <property type="match status" value="1"/>
</dbReference>
<evidence type="ECO:0000313" key="14">
    <source>
        <dbReference type="Proteomes" id="UP000094285"/>
    </source>
</evidence>
<comment type="similarity">
    <text evidence="2 10">Belongs to the CDP-alcohol phosphatidyltransferase class-II family.</text>
</comment>
<keyword evidence="3 10" id="KW-0444">Lipid biosynthesis</keyword>
<reference evidence="14" key="1">
    <citation type="submission" date="2016-05" db="EMBL/GenBank/DDBJ databases">
        <title>Comparative genomics of biotechnologically important yeasts.</title>
        <authorList>
            <consortium name="DOE Joint Genome Institute"/>
            <person name="Riley R."/>
            <person name="Haridas S."/>
            <person name="Wolfe K.H."/>
            <person name="Lopes M.R."/>
            <person name="Hittinger C.T."/>
            <person name="Goker M."/>
            <person name="Salamov A."/>
            <person name="Wisecaver J."/>
            <person name="Long T.M."/>
            <person name="Aerts A.L."/>
            <person name="Barry K."/>
            <person name="Choi C."/>
            <person name="Clum A."/>
            <person name="Coughlan A.Y."/>
            <person name="Deshpande S."/>
            <person name="Douglass A.P."/>
            <person name="Hanson S.J."/>
            <person name="Klenk H.-P."/>
            <person name="Labutti K."/>
            <person name="Lapidus A."/>
            <person name="Lindquist E."/>
            <person name="Lipzen A."/>
            <person name="Meier-Kolthoff J.P."/>
            <person name="Ohm R.A."/>
            <person name="Otillar R.P."/>
            <person name="Pangilinan J."/>
            <person name="Peng Y."/>
            <person name="Rokas A."/>
            <person name="Rosa C.A."/>
            <person name="Scheuner C."/>
            <person name="Sibirny A.A."/>
            <person name="Slot J.C."/>
            <person name="Stielow J.B."/>
            <person name="Sun H."/>
            <person name="Kurtzman C.P."/>
            <person name="Blackwell M."/>
            <person name="Grigoriev I.V."/>
            <person name="Jeffries T.W."/>
        </authorList>
    </citation>
    <scope>NUCLEOTIDE SEQUENCE [LARGE SCALE GENOMIC DNA]</scope>
    <source>
        <strain evidence="14">NRRL Y-17324</strain>
    </source>
</reference>
<dbReference type="GO" id="GO:0032049">
    <property type="term" value="P:cardiolipin biosynthetic process"/>
    <property type="evidence" value="ECO:0007669"/>
    <property type="project" value="EnsemblFungi"/>
</dbReference>
<sequence>MWSVFSYLFPAREQPQRRTYATNNPPLLPTIDQQFHPKLRVVMKQLDSIAPRFPMKRGDIEILNRPDQFYSTLKAKIASAKSRIFLSSLYVGKTQTELIQCLDDALAASADLKVYILIDALRGTREAPDNVCSASLLTPLVAKFGKHRVDVRMYHTPNLAGMSKAITPKRFNETYGLQHMKLYGFDNEIMLSGANLSHDYFTDRQDRYYVFRSSRLTDYYYKIQEAISSISYQVLPSQKLKQGFRLTWPTSNASCEPHMNIGRFISDTSYMLDPLLKQQQLSSFDEFDDTDDYDTLVYPVSQFTPLFPKMIDNSTEKPAVLRLLSYLDTSSIKWWFTAGYFNMLPEIQDRLINGKSAGSVITASPKANSFYKSSGVSYYVPEAYLLFAKKFLEEVARIGKSSMITVFEWQRGVVNTLGGWSYHAKGMWLTAPDEEVPSITVVGSSNYTKRAYSLDLESNAIIITKDEVLKQQMKDEITNLMTYAKKLELTDFQPKPKQKKQELESSTPDTKTNPHVDVSENAIQAIDTVATMDDDSVHLVNKDDDVVYEVDEDRKISYGVQLALKLLGGRF</sequence>
<dbReference type="EMBL" id="KV453909">
    <property type="protein sequence ID" value="ODV82056.1"/>
    <property type="molecule type" value="Genomic_DNA"/>
</dbReference>
<dbReference type="CDD" id="cd09137">
    <property type="entry name" value="PLDc_PGS1_euk_2"/>
    <property type="match status" value="1"/>
</dbReference>
<dbReference type="OrthoDB" id="10250191at2759"/>
<evidence type="ECO:0000256" key="8">
    <source>
        <dbReference type="ARBA" id="ARBA00023264"/>
    </source>
</evidence>
<comment type="catalytic activity">
    <reaction evidence="9 10">
        <text>a CDP-1,2-diacyl-sn-glycerol + sn-glycerol 3-phosphate = a 1,2-diacyl-sn-glycero-3-phospho-(1'-sn-glycero-3'-phosphate) + CMP + H(+)</text>
        <dbReference type="Rhea" id="RHEA:12593"/>
        <dbReference type="ChEBI" id="CHEBI:15378"/>
        <dbReference type="ChEBI" id="CHEBI:57597"/>
        <dbReference type="ChEBI" id="CHEBI:58332"/>
        <dbReference type="ChEBI" id="CHEBI:60110"/>
        <dbReference type="ChEBI" id="CHEBI:60377"/>
        <dbReference type="EC" id="2.7.8.5"/>
    </reaction>
</comment>
<dbReference type="SMART" id="SM00155">
    <property type="entry name" value="PLDc"/>
    <property type="match status" value="2"/>
</dbReference>
<dbReference type="GO" id="GO:0008444">
    <property type="term" value="F:CDP-diacylglycerol-glycerol-3-phosphate 3-phosphatidyltransferase activity"/>
    <property type="evidence" value="ECO:0007669"/>
    <property type="project" value="UniProtKB-EC"/>
</dbReference>
<keyword evidence="6 10" id="KW-0443">Lipid metabolism</keyword>
<dbReference type="Proteomes" id="UP000094285">
    <property type="component" value="Unassembled WGS sequence"/>
</dbReference>
<evidence type="ECO:0000259" key="12">
    <source>
        <dbReference type="PROSITE" id="PS50035"/>
    </source>
</evidence>
<proteinExistence type="inferred from homology"/>
<evidence type="ECO:0000256" key="1">
    <source>
        <dbReference type="ARBA" id="ARBA00005042"/>
    </source>
</evidence>
<evidence type="ECO:0000256" key="4">
    <source>
        <dbReference type="ARBA" id="ARBA00022679"/>
    </source>
</evidence>
<keyword evidence="10" id="KW-0496">Mitochondrion</keyword>
<dbReference type="EC" id="2.7.8.5" evidence="10"/>
<dbReference type="CDD" id="cd09135">
    <property type="entry name" value="PLDc_PGS1_euk_1"/>
    <property type="match status" value="1"/>
</dbReference>
<gene>
    <name evidence="13" type="ORF">CANTADRAFT_87995</name>
</gene>
<comment type="function">
    <text evidence="10">Functions in the biosynthesis of the anionic phospholipids phosphatidylglycerol and cardiolipin.</text>
</comment>
<keyword evidence="8 10" id="KW-1208">Phospholipid metabolism</keyword>
<dbReference type="GO" id="GO:0031966">
    <property type="term" value="C:mitochondrial membrane"/>
    <property type="evidence" value="ECO:0007669"/>
    <property type="project" value="EnsemblFungi"/>
</dbReference>
<dbReference type="PROSITE" id="PS50035">
    <property type="entry name" value="PLD"/>
    <property type="match status" value="1"/>
</dbReference>
<dbReference type="STRING" id="984487.A0A1E4SRB6"/>
<evidence type="ECO:0000256" key="3">
    <source>
        <dbReference type="ARBA" id="ARBA00022516"/>
    </source>
</evidence>
<evidence type="ECO:0000256" key="10">
    <source>
        <dbReference type="RuleBase" id="RU365024"/>
    </source>
</evidence>
<keyword evidence="14" id="KW-1185">Reference proteome</keyword>
<evidence type="ECO:0000256" key="7">
    <source>
        <dbReference type="ARBA" id="ARBA00023209"/>
    </source>
</evidence>
<dbReference type="GeneID" id="30985545"/>
<keyword evidence="4 10" id="KW-0808">Transferase</keyword>
<name>A0A1E4SRB6_9ASCO</name>
<keyword evidence="10" id="KW-0547">Nucleotide-binding</keyword>
<dbReference type="UniPathway" id="UPA00084">
    <property type="reaction ID" value="UER00503"/>
</dbReference>
<dbReference type="PANTHER" id="PTHR12586:SF1">
    <property type="entry name" value="CDP-DIACYLGLYCEROL--GLYCEROL-3-PHOSPHATE 3-PHOSPHATIDYLTRANSFERASE, MITOCHONDRIAL"/>
    <property type="match status" value="1"/>
</dbReference>
<comment type="subcellular location">
    <subcellularLocation>
        <location evidence="10">Mitochondrion</location>
    </subcellularLocation>
</comment>
<comment type="pathway">
    <text evidence="1 10">Phospholipid metabolism; phosphatidylglycerol biosynthesis; phosphatidylglycerol from CDP-diacylglycerol: step 1/2.</text>
</comment>